<evidence type="ECO:0000313" key="2">
    <source>
        <dbReference type="EMBL" id="KIM68806.1"/>
    </source>
</evidence>
<feature type="region of interest" description="Disordered" evidence="1">
    <location>
        <begin position="107"/>
        <end position="169"/>
    </location>
</feature>
<dbReference type="OrthoDB" id="5374757at2759"/>
<organism evidence="2 3">
    <name type="scientific">Scleroderma citrinum Foug A</name>
    <dbReference type="NCBI Taxonomy" id="1036808"/>
    <lineage>
        <taxon>Eukaryota</taxon>
        <taxon>Fungi</taxon>
        <taxon>Dikarya</taxon>
        <taxon>Basidiomycota</taxon>
        <taxon>Agaricomycotina</taxon>
        <taxon>Agaricomycetes</taxon>
        <taxon>Agaricomycetidae</taxon>
        <taxon>Boletales</taxon>
        <taxon>Sclerodermatineae</taxon>
        <taxon>Sclerodermataceae</taxon>
        <taxon>Scleroderma</taxon>
    </lineage>
</organism>
<name>A0A0C3ELM1_9AGAM</name>
<gene>
    <name evidence="2" type="ORF">SCLCIDRAFT_13545</name>
</gene>
<proteinExistence type="predicted"/>
<feature type="compositionally biased region" description="Low complexity" evidence="1">
    <location>
        <begin position="146"/>
        <end position="159"/>
    </location>
</feature>
<dbReference type="PANTHER" id="PTHR40635">
    <property type="match status" value="1"/>
</dbReference>
<evidence type="ECO:0000256" key="1">
    <source>
        <dbReference type="SAM" id="MobiDB-lite"/>
    </source>
</evidence>
<dbReference type="AlphaFoldDB" id="A0A0C3ELM1"/>
<feature type="region of interest" description="Disordered" evidence="1">
    <location>
        <begin position="188"/>
        <end position="224"/>
    </location>
</feature>
<evidence type="ECO:0000313" key="3">
    <source>
        <dbReference type="Proteomes" id="UP000053989"/>
    </source>
</evidence>
<sequence length="388" mass="43238">MTFRSRNAYYLRMSSTTALPLYLYLDDRHIDWVSDRVLQHVLADLRPLIVPKLQAERDTHFGPGAASGKKGTVEVHRGDFYQFAYFFRKIESHSIVTKTRHFVTAPPRQVLPASGVAANRGHSNKKRRDNGPMDDNRSSYKRQKTINESEQSTSSTEDSNVSQDLEEQQSKRLNRVTSGMQDEYQNEAFGASNDVDIHGSPESSPVSERMLSYGDGTTEDDTQIHEVEPPGLDLDVEMEEEKPKPLLKLKYQALTVSGHCLCVVVEPRSSSSPQHPIARLKSAPPVPSKKFGSYENLAPREQTPLFLPEFGEVVDQGLRDSTPIAVSTPLLRFDDVSGQADNGFDNDTLMNFSQALNTAGHTVAISDDDDDMDGAVLFGDADEIREFS</sequence>
<keyword evidence="3" id="KW-1185">Reference proteome</keyword>
<dbReference type="InParanoid" id="A0A0C3ELM1"/>
<dbReference type="Proteomes" id="UP000053989">
    <property type="component" value="Unassembled WGS sequence"/>
</dbReference>
<accession>A0A0C3ELM1</accession>
<reference evidence="3" key="2">
    <citation type="submission" date="2015-01" db="EMBL/GenBank/DDBJ databases">
        <title>Evolutionary Origins and Diversification of the Mycorrhizal Mutualists.</title>
        <authorList>
            <consortium name="DOE Joint Genome Institute"/>
            <consortium name="Mycorrhizal Genomics Consortium"/>
            <person name="Kohler A."/>
            <person name="Kuo A."/>
            <person name="Nagy L.G."/>
            <person name="Floudas D."/>
            <person name="Copeland A."/>
            <person name="Barry K.W."/>
            <person name="Cichocki N."/>
            <person name="Veneault-Fourrey C."/>
            <person name="LaButti K."/>
            <person name="Lindquist E.A."/>
            <person name="Lipzen A."/>
            <person name="Lundell T."/>
            <person name="Morin E."/>
            <person name="Murat C."/>
            <person name="Riley R."/>
            <person name="Ohm R."/>
            <person name="Sun H."/>
            <person name="Tunlid A."/>
            <person name="Henrissat B."/>
            <person name="Grigoriev I.V."/>
            <person name="Hibbett D.S."/>
            <person name="Martin F."/>
        </authorList>
    </citation>
    <scope>NUCLEOTIDE SEQUENCE [LARGE SCALE GENOMIC DNA]</scope>
    <source>
        <strain evidence="3">Foug A</strain>
    </source>
</reference>
<reference evidence="2 3" key="1">
    <citation type="submission" date="2014-04" db="EMBL/GenBank/DDBJ databases">
        <authorList>
            <consortium name="DOE Joint Genome Institute"/>
            <person name="Kuo A."/>
            <person name="Kohler A."/>
            <person name="Nagy L.G."/>
            <person name="Floudas D."/>
            <person name="Copeland A."/>
            <person name="Barry K.W."/>
            <person name="Cichocki N."/>
            <person name="Veneault-Fourrey C."/>
            <person name="LaButti K."/>
            <person name="Lindquist E.A."/>
            <person name="Lipzen A."/>
            <person name="Lundell T."/>
            <person name="Morin E."/>
            <person name="Murat C."/>
            <person name="Sun H."/>
            <person name="Tunlid A."/>
            <person name="Henrissat B."/>
            <person name="Grigoriev I.V."/>
            <person name="Hibbett D.S."/>
            <person name="Martin F."/>
            <person name="Nordberg H.P."/>
            <person name="Cantor M.N."/>
            <person name="Hua S.X."/>
        </authorList>
    </citation>
    <scope>NUCLEOTIDE SEQUENCE [LARGE SCALE GENOMIC DNA]</scope>
    <source>
        <strain evidence="2 3">Foug A</strain>
    </source>
</reference>
<protein>
    <submittedName>
        <fullName evidence="2">Uncharacterized protein</fullName>
    </submittedName>
</protein>
<feature type="compositionally biased region" description="Basic and acidic residues" evidence="1">
    <location>
        <begin position="129"/>
        <end position="138"/>
    </location>
</feature>
<dbReference type="EMBL" id="KN822008">
    <property type="protein sequence ID" value="KIM68806.1"/>
    <property type="molecule type" value="Genomic_DNA"/>
</dbReference>
<dbReference type="HOGENOM" id="CLU_051060_0_0_1"/>
<dbReference type="PANTHER" id="PTHR40635:SF1">
    <property type="match status" value="1"/>
</dbReference>